<protein>
    <submittedName>
        <fullName evidence="2">Outer membrane adhesin like protein</fullName>
    </submittedName>
</protein>
<dbReference type="InterPro" id="IPR011250">
    <property type="entry name" value="OMP/PagP_B-barrel"/>
</dbReference>
<dbReference type="SUPFAM" id="SSF56925">
    <property type="entry name" value="OMPA-like"/>
    <property type="match status" value="1"/>
</dbReference>
<gene>
    <name evidence="2" type="ORF">ND2E_3861</name>
</gene>
<organism evidence="2 3">
    <name type="scientific">Colwellia psychrerythraea</name>
    <name type="common">Vibrio psychroerythus</name>
    <dbReference type="NCBI Taxonomy" id="28229"/>
    <lineage>
        <taxon>Bacteria</taxon>
        <taxon>Pseudomonadati</taxon>
        <taxon>Pseudomonadota</taxon>
        <taxon>Gammaproteobacteria</taxon>
        <taxon>Alteromonadales</taxon>
        <taxon>Colwelliaceae</taxon>
        <taxon>Colwellia</taxon>
    </lineage>
</organism>
<dbReference type="InterPro" id="IPR038081">
    <property type="entry name" value="CalX-like_sf"/>
</dbReference>
<dbReference type="NCBIfam" id="NF041766">
    <property type="entry name" value="choice_anch_U"/>
    <property type="match status" value="1"/>
</dbReference>
<comment type="caution">
    <text evidence="2">The sequence shown here is derived from an EMBL/GenBank/DDBJ whole genome shotgun (WGS) entry which is preliminary data.</text>
</comment>
<evidence type="ECO:0000313" key="3">
    <source>
        <dbReference type="Proteomes" id="UP000029843"/>
    </source>
</evidence>
<proteinExistence type="predicted"/>
<dbReference type="InterPro" id="IPR010221">
    <property type="entry name" value="VCBS_dom"/>
</dbReference>
<keyword evidence="1" id="KW-0732">Signal</keyword>
<dbReference type="Pfam" id="PF17963">
    <property type="entry name" value="Big_9"/>
    <property type="match status" value="12"/>
</dbReference>
<dbReference type="PATRIC" id="fig|28229.4.peg.3017"/>
<dbReference type="OrthoDB" id="5242130at2"/>
<dbReference type="InterPro" id="IPR053784">
    <property type="entry name" value="Choice_anch_U_dom"/>
</dbReference>
<dbReference type="Gene3D" id="2.60.40.2030">
    <property type="match status" value="1"/>
</dbReference>
<dbReference type="EMBL" id="JQED01000040">
    <property type="protein sequence ID" value="KGJ89670.1"/>
    <property type="molecule type" value="Genomic_DNA"/>
</dbReference>
<dbReference type="NCBIfam" id="NF012211">
    <property type="entry name" value="tand_rpt_95"/>
    <property type="match status" value="10"/>
</dbReference>
<accession>A0A099KHF6</accession>
<dbReference type="Gene3D" id="2.60.40.2810">
    <property type="match status" value="1"/>
</dbReference>
<dbReference type="PANTHER" id="PTHR34720">
    <property type="entry name" value="MICROCYSTIN DEPENDENT PROTEIN"/>
    <property type="match status" value="1"/>
</dbReference>
<dbReference type="Proteomes" id="UP000029843">
    <property type="component" value="Unassembled WGS sequence"/>
</dbReference>
<sequence>MKLTTRITQAIFNIRQALIVMALTLSSNVNAAPPSITIGTSNLNYTENMPLTQFDPVATLSDSDGDTDWDGGSLVVQITGNSESSDEISIPDNIVGTINTSGFNIQNNATVIGTLSSSEGTVTDGAALTITFNASATNALVQQVLQGISYRNLSDDPSASDRIVTFTATDKIAESASDTQTIVFTTLNDQPTLSATADNPTFTEGDSAVSVFSNSSTSTVESGQTLSALTLTIMNVSDGSPIGTDETLFIDGSAILLTNNNSGTTTTNSLTYDVSFSGITTMLSLIAGSLSETEMQSLIDNMTYLNSSEAPNESDRVITLTELVDSGSNSEDNANSTSLTITSTITIESVNDEPTITIDNALTTDEDNNQSLTFTFTDVDGDTVSATVTTQASHGVASVSGTTVTYTPDANFNGSDSFTLTLTDGAGFTTTQVISVTVNSVNDEPTITIDSTLTTDEDNNQSLSFTFTDIDGDTVSASVTTQADHGVASVSGTTISYVPDANFNGSDSFTLTLTDGAGYTTTQTISVTVNSVNDVPTITIDSTLTTDEDNNQSLTFTFTDIDGDTVSASVTTQANHGVASVSGTTVTYAPDANFNGSDSFTLTLTDGAGYTTTQVISVTVNSSNDEPTITIDSTLTTDEDNNQSLTFTFTDVDGDTVSASVTTQADHGVASVSGTTISYVPDANFNGSDSFTLTLTDGAGFTTTQVISVTVNSVNDEPTITIDSTLTTDEDNNQSLSFTFTDIDGDTVSASVTTQADHGVASVSGTTISYAPDANFNGSDSFTLTLTDGAGYTTTQVISVTVNSSNDEPTITIDSTLTTDEDNNQSLTFTFTDVDGDTVSASVTTQADHGVASVSGTTISYVPDANFNGSDSFTLTLTDGAGYTTTQVISVTVNSVNDEPTITIDSTLTTDEDNNQSLTFTFTDVDGDTVSATVSTQANHGVASVSGTTVTYSPDANFNGSDSFTLSLTDGAGFTTTQVISVTVNSVNDDPTISIANTLITDEDSNQTLTFTYNDVDGDTVSASVSTQANHGIAVVVGTTVSYAPDANFNGSDSFTLTLIGSDGYTTTQTITVTVNSINDEPMITIANTLTTDEDNNQTLIFTYSDVDGDTVSAVESVAPVHGTISIKDTTVLYSPDANFNGSDSFTLTLTDSAGFETNKTIIVNVDSVNDIPIAVDDQLMLDVAADNLYQLDILANDISPDGDSLVLIGVSASIGEALIENNKLVYQAPIGTEGIIEFDYAIKDVDAEIVTAKVSLQLLPVISSKINLILPDDVIADASGLFTQLDLGLATAVDPLGKAVPLSIENGNSLYPTGNSLVHWKADDGEGHTVMLSQRVKINPLISIDKDQNTAEGANPVIAVHLNGTAPDYPVRVTYTVSGTADASDHNLTGGELVIEEGTTGFITLSVYEDAVVESNETIVVRLSSDHNLGNKSEHTLTIVEGNLAPKVVLKISQANEQRSLVTNNNDLVTVHAIVSDANPDDIHRIEWSTTHNEIPVPGIDQNEFNFDPSVLVPGVYKLTARVIDNGTALLETTQDVYFEVVTTLALLRSVDSDGDLIPDNQEGYIDTDGDGIADYLDAISQCNVLQEQALVSNQFLIEAEPGVCLRKGITVASNETGGSQLLKEELLTDDEMTNISGLFDFMAYDLKTPGQNITLVIPQRLPIPEAAVYRKLRNGQWSNFIEDENNMIHSAAGQPGYCPPPNHPTWSAGLSLGHWCVQLTIQDGGANDADGHINSAIVDPGGIAISASDNHAPVATADDVTIKWKTSKVIDVLSNDTDEDDDVVSISAATVDYGEVSFENAQLVYTTSDIFFERAIIQYSITDQNGGSAHSTVTVQVVNNFAPVAFDDSASTDDRGTVNIDVLGNDLDADGDQLTIIEVAAEHGDVVINADQTLTYSAQSGFDGVDTISYTIVDEKEATAQGTVTVTVTAFVIAEVKNSSGGSMGSIILLLTSIALLCRNRKIAVSLLLAVIFSVNAQAKGVGEQSQWLIEVEYGYSQAENNKDLDDIPPENIESIDSEDTAWSVGLGYLLTPEWKVVGRFVDLGTGSATLKAETLDPDEYHQSAAKATPLLVRGFAVDVSYQLFNFADIVSDAAVGTILWERDFESSFQGNSIKRFKSGTDMYLGVQMGYQLNKHLQLGVSYNHYFISENGIDTLNVRATYRF</sequence>
<dbReference type="RefSeq" id="WP_033094676.1">
    <property type="nucleotide sequence ID" value="NZ_JQED01000040.1"/>
</dbReference>
<evidence type="ECO:0000313" key="2">
    <source>
        <dbReference type="EMBL" id="KGJ89670.1"/>
    </source>
</evidence>
<dbReference type="Gene3D" id="2.60.40.3440">
    <property type="match status" value="9"/>
</dbReference>
<dbReference type="NCBIfam" id="TIGR01965">
    <property type="entry name" value="VCBS_repeat"/>
    <property type="match status" value="2"/>
</dbReference>
<dbReference type="PANTHER" id="PTHR34720:SF9">
    <property type="entry name" value="BLR4714 PROTEIN"/>
    <property type="match status" value="1"/>
</dbReference>
<name>A0A099KHF6_COLPS</name>
<reference evidence="2 3" key="1">
    <citation type="submission" date="2014-08" db="EMBL/GenBank/DDBJ databases">
        <title>Genomic and Phenotypic Diversity of Colwellia psychrerythraea strains from Disparate Marine Basins.</title>
        <authorList>
            <person name="Techtmann S.M."/>
            <person name="Stelling S.C."/>
            <person name="Utturkar S.M."/>
            <person name="Alshibli N."/>
            <person name="Harris A."/>
            <person name="Brown S.D."/>
            <person name="Hazen T.C."/>
        </authorList>
    </citation>
    <scope>NUCLEOTIDE SEQUENCE [LARGE SCALE GENOMIC DNA]</scope>
    <source>
        <strain evidence="2 3">ND2E</strain>
    </source>
</reference>
<evidence type="ECO:0000256" key="1">
    <source>
        <dbReference type="SAM" id="SignalP"/>
    </source>
</evidence>
<feature type="signal peptide" evidence="1">
    <location>
        <begin position="1"/>
        <end position="31"/>
    </location>
</feature>
<dbReference type="SUPFAM" id="SSF141072">
    <property type="entry name" value="CalX-like"/>
    <property type="match status" value="1"/>
</dbReference>
<feature type="chain" id="PRO_5001957282" evidence="1">
    <location>
        <begin position="32"/>
        <end position="2166"/>
    </location>
</feature>
<dbReference type="Gene3D" id="2.40.160.20">
    <property type="match status" value="1"/>
</dbReference>